<accession>A0A5B7FDX1</accession>
<dbReference type="Proteomes" id="UP000324222">
    <property type="component" value="Unassembled WGS sequence"/>
</dbReference>
<proteinExistence type="predicted"/>
<evidence type="ECO:0000313" key="1">
    <source>
        <dbReference type="EMBL" id="MPC45840.1"/>
    </source>
</evidence>
<reference evidence="1 2" key="1">
    <citation type="submission" date="2019-05" db="EMBL/GenBank/DDBJ databases">
        <title>Another draft genome of Portunus trituberculatus and its Hox gene families provides insights of decapod evolution.</title>
        <authorList>
            <person name="Jeong J.-H."/>
            <person name="Song I."/>
            <person name="Kim S."/>
            <person name="Choi T."/>
            <person name="Kim D."/>
            <person name="Ryu S."/>
            <person name="Kim W."/>
        </authorList>
    </citation>
    <scope>NUCLEOTIDE SEQUENCE [LARGE SCALE GENOMIC DNA]</scope>
    <source>
        <tissue evidence="1">Muscle</tissue>
    </source>
</reference>
<organism evidence="1 2">
    <name type="scientific">Portunus trituberculatus</name>
    <name type="common">Swimming crab</name>
    <name type="synonym">Neptunus trituberculatus</name>
    <dbReference type="NCBI Taxonomy" id="210409"/>
    <lineage>
        <taxon>Eukaryota</taxon>
        <taxon>Metazoa</taxon>
        <taxon>Ecdysozoa</taxon>
        <taxon>Arthropoda</taxon>
        <taxon>Crustacea</taxon>
        <taxon>Multicrustacea</taxon>
        <taxon>Malacostraca</taxon>
        <taxon>Eumalacostraca</taxon>
        <taxon>Eucarida</taxon>
        <taxon>Decapoda</taxon>
        <taxon>Pleocyemata</taxon>
        <taxon>Brachyura</taxon>
        <taxon>Eubrachyura</taxon>
        <taxon>Portunoidea</taxon>
        <taxon>Portunidae</taxon>
        <taxon>Portuninae</taxon>
        <taxon>Portunus</taxon>
    </lineage>
</organism>
<evidence type="ECO:0000313" key="2">
    <source>
        <dbReference type="Proteomes" id="UP000324222"/>
    </source>
</evidence>
<comment type="caution">
    <text evidence="1">The sequence shown here is derived from an EMBL/GenBank/DDBJ whole genome shotgun (WGS) entry which is preliminary data.</text>
</comment>
<keyword evidence="2" id="KW-1185">Reference proteome</keyword>
<name>A0A5B7FDX1_PORTR</name>
<sequence length="88" mass="10072">MNPLHCIIAQVLSSTPNVYFIYRASSWSISNSDLQSVFKTRHKQISGLSARFEKHTVSSGRERLTIPRRQLCITRSARRLHQTQMNAG</sequence>
<dbReference type="AlphaFoldDB" id="A0A5B7FDX1"/>
<gene>
    <name evidence="1" type="ORF">E2C01_039546</name>
</gene>
<protein>
    <submittedName>
        <fullName evidence="1">Uncharacterized protein</fullName>
    </submittedName>
</protein>
<dbReference type="EMBL" id="VSRR010006917">
    <property type="protein sequence ID" value="MPC45840.1"/>
    <property type="molecule type" value="Genomic_DNA"/>
</dbReference>